<feature type="compositionally biased region" description="Basic residues" evidence="5">
    <location>
        <begin position="282"/>
        <end position="294"/>
    </location>
</feature>
<feature type="region of interest" description="Disordered" evidence="5">
    <location>
        <begin position="586"/>
        <end position="605"/>
    </location>
</feature>
<evidence type="ECO:0000313" key="6">
    <source>
        <dbReference type="EMBL" id="KAI6302348.1"/>
    </source>
</evidence>
<comment type="subcellular location">
    <subcellularLocation>
        <location evidence="1">Nucleus</location>
    </subcellularLocation>
</comment>
<feature type="compositionally biased region" description="Basic and acidic residues" evidence="5">
    <location>
        <begin position="400"/>
        <end position="413"/>
    </location>
</feature>
<feature type="region of interest" description="Disordered" evidence="5">
    <location>
        <begin position="399"/>
        <end position="429"/>
    </location>
</feature>
<comment type="similarity">
    <text evidence="2">Belongs to the SNU66/SART1 family.</text>
</comment>
<keyword evidence="3" id="KW-0539">Nucleus</keyword>
<feature type="region of interest" description="Disordered" evidence="5">
    <location>
        <begin position="612"/>
        <end position="644"/>
    </location>
</feature>
<sequence length="644" mass="72425">MDAQAIEEANRLRIAMGMKPLPVPGAASTQSQAAPVDEDPSATFDGRQAQAYDNYRKLQEAEAAKRKREERAAAVKKAREVAQRYVQLEGKGLGEEDDEGDLDARAWLKSQKKRQKKIDQLRKAEEEKDRKAAAAAREHSARDLAGVKVGHDMSALLEDGEQVLTLKDTTVLENEDEGDELENIDLRAQEKLDERLQLKKKKPVYDPNDFDDTGERSILAQYDDDYGKKKKAFTLNGQGSIAELADILDTEANQKAKVESLSLDILTAPASDYLDVSEIKVKKPKKKKSKSTRKRAADDEDALLPAETADIEADGMVIDSEPILPKKRKTIGDAIDDDDDLQASLAAQRRDALKKRKRMRPEDLARQLKEEAQTPEPETATTGGGLVIDEISEFVGALQKRTDDDERKPRRPVEPQSVTAMDADSDDEDVEMANVKEESVEPQTEQLDDLTTIGVDEEKSVSKGMGAALALLRERGLVKESNGASLNERDRRHAQFLAEKNRRLAKIEEDARRQRERDRTSGLLDRMTQREKEEYARKQNIQREYQTSRVLNEMFQRDYTPNFEIKYTDDHGRNLDTKEAFKHMSHQFHGKGSGKGKTDKLLKKIEADKKREAASFLDDSQNAGMGPSSDQQLKKRKEAGVRLA</sequence>
<feature type="region of interest" description="Disordered" evidence="5">
    <location>
        <begin position="113"/>
        <end position="145"/>
    </location>
</feature>
<comment type="caution">
    <text evidence="6">The sequence shown here is derived from an EMBL/GenBank/DDBJ whole genome shotgun (WGS) entry which is preliminary data.</text>
</comment>
<evidence type="ECO:0000256" key="4">
    <source>
        <dbReference type="SAM" id="Coils"/>
    </source>
</evidence>
<dbReference type="Proteomes" id="UP001059893">
    <property type="component" value="Unassembled WGS sequence"/>
</dbReference>
<feature type="coiled-coil region" evidence="4">
    <location>
        <begin position="497"/>
        <end position="544"/>
    </location>
</feature>
<reference evidence="6" key="1">
    <citation type="submission" date="2021-01" db="EMBL/GenBank/DDBJ databases">
        <title>Deciphering the adaptive evolutionary patterns associated with biogeogrpahic diversity in the finger millet blast pathogen Magnaporthe oryzae in Eastern Africa.</title>
        <authorList>
            <person name="Onyema G."/>
            <person name="Shittu T.A."/>
            <person name="Dodsworth S."/>
            <person name="Devilliers S."/>
            <person name="Muthumeenakshi S."/>
            <person name="Sreenivasaprasad S."/>
        </authorList>
    </citation>
    <scope>NUCLEOTIDE SEQUENCE</scope>
    <source>
        <strain evidence="6">D15/s37</strain>
    </source>
</reference>
<dbReference type="PANTHER" id="PTHR14152:SF5">
    <property type="entry name" value="U4_U6.U5 TRI-SNRNP-ASSOCIATED PROTEIN 1"/>
    <property type="match status" value="1"/>
</dbReference>
<dbReference type="InterPro" id="IPR005011">
    <property type="entry name" value="SNU66/SART1"/>
</dbReference>
<dbReference type="Pfam" id="PF03343">
    <property type="entry name" value="SART-1"/>
    <property type="match status" value="1"/>
</dbReference>
<keyword evidence="7" id="KW-1185">Reference proteome</keyword>
<feature type="compositionally biased region" description="Basic and acidic residues" evidence="5">
    <location>
        <begin position="596"/>
        <end position="605"/>
    </location>
</feature>
<feature type="region of interest" description="Disordered" evidence="5">
    <location>
        <begin position="281"/>
        <end position="310"/>
    </location>
</feature>
<name>A0ABQ8NV73_PYRGI</name>
<evidence type="ECO:0000256" key="1">
    <source>
        <dbReference type="ARBA" id="ARBA00004123"/>
    </source>
</evidence>
<organism evidence="6 7">
    <name type="scientific">Pyricularia grisea</name>
    <name type="common">Crabgrass-specific blast fungus</name>
    <name type="synonym">Magnaporthe grisea</name>
    <dbReference type="NCBI Taxonomy" id="148305"/>
    <lineage>
        <taxon>Eukaryota</taxon>
        <taxon>Fungi</taxon>
        <taxon>Dikarya</taxon>
        <taxon>Ascomycota</taxon>
        <taxon>Pezizomycotina</taxon>
        <taxon>Sordariomycetes</taxon>
        <taxon>Sordariomycetidae</taxon>
        <taxon>Magnaporthales</taxon>
        <taxon>Pyriculariaceae</taxon>
        <taxon>Pyricularia</taxon>
    </lineage>
</organism>
<dbReference type="EMBL" id="JABSND010000025">
    <property type="protein sequence ID" value="KAI6302348.1"/>
    <property type="molecule type" value="Genomic_DNA"/>
</dbReference>
<evidence type="ECO:0000256" key="5">
    <source>
        <dbReference type="SAM" id="MobiDB-lite"/>
    </source>
</evidence>
<evidence type="ECO:0008006" key="8">
    <source>
        <dbReference type="Google" id="ProtNLM"/>
    </source>
</evidence>
<accession>A0ABQ8NV73</accession>
<protein>
    <recommendedName>
        <fullName evidence="8">SART-1 protein</fullName>
    </recommendedName>
</protein>
<feature type="compositionally biased region" description="Basic and acidic residues" evidence="5">
    <location>
        <begin position="360"/>
        <end position="372"/>
    </location>
</feature>
<feature type="compositionally biased region" description="Basic and acidic residues" evidence="5">
    <location>
        <begin position="117"/>
        <end position="142"/>
    </location>
</feature>
<feature type="compositionally biased region" description="Polar residues" evidence="5">
    <location>
        <begin position="618"/>
        <end position="631"/>
    </location>
</feature>
<feature type="region of interest" description="Disordered" evidence="5">
    <location>
        <begin position="351"/>
        <end position="387"/>
    </location>
</feature>
<feature type="region of interest" description="Disordered" evidence="5">
    <location>
        <begin position="20"/>
        <end position="49"/>
    </location>
</feature>
<evidence type="ECO:0000256" key="2">
    <source>
        <dbReference type="ARBA" id="ARBA00006076"/>
    </source>
</evidence>
<evidence type="ECO:0000313" key="7">
    <source>
        <dbReference type="Proteomes" id="UP001059893"/>
    </source>
</evidence>
<proteinExistence type="inferred from homology"/>
<dbReference type="PANTHER" id="PTHR14152">
    <property type="entry name" value="SQUAMOUS CELL CARCINOMA ANTIGEN RECOGNISED BY CYTOTOXIC T LYMPHOCYTES"/>
    <property type="match status" value="1"/>
</dbReference>
<gene>
    <name evidence="6" type="ORF">MCOR33_002248</name>
</gene>
<evidence type="ECO:0000256" key="3">
    <source>
        <dbReference type="ARBA" id="ARBA00023242"/>
    </source>
</evidence>
<keyword evidence="4" id="KW-0175">Coiled coil</keyword>